<evidence type="ECO:0000256" key="4">
    <source>
        <dbReference type="ARBA" id="ARBA00023163"/>
    </source>
</evidence>
<dbReference type="GO" id="GO:0003677">
    <property type="term" value="F:DNA binding"/>
    <property type="evidence" value="ECO:0007669"/>
    <property type="project" value="InterPro"/>
</dbReference>
<evidence type="ECO:0000256" key="3">
    <source>
        <dbReference type="ARBA" id="ARBA00023016"/>
    </source>
</evidence>
<dbReference type="InterPro" id="IPR001034">
    <property type="entry name" value="DeoR_HTH"/>
</dbReference>
<dbReference type="PATRIC" id="fig|33036.3.peg.696"/>
<evidence type="ECO:0000259" key="6">
    <source>
        <dbReference type="Pfam" id="PF01628"/>
    </source>
</evidence>
<keyword evidence="3 5" id="KW-0346">Stress response</keyword>
<dbReference type="SUPFAM" id="SSF55781">
    <property type="entry name" value="GAF domain-like"/>
    <property type="match status" value="1"/>
</dbReference>
<dbReference type="Pfam" id="PF08220">
    <property type="entry name" value="HTH_DeoR"/>
    <property type="match status" value="1"/>
</dbReference>
<dbReference type="PANTHER" id="PTHR34824:SF1">
    <property type="entry name" value="HEAT-INDUCIBLE TRANSCRIPTION REPRESSOR HRCA"/>
    <property type="match status" value="1"/>
</dbReference>
<dbReference type="GO" id="GO:0003700">
    <property type="term" value="F:DNA-binding transcription factor activity"/>
    <property type="evidence" value="ECO:0007669"/>
    <property type="project" value="InterPro"/>
</dbReference>
<reference evidence="9" key="1">
    <citation type="submission" date="2016-01" db="EMBL/GenBank/DDBJ databases">
        <authorList>
            <person name="Mitreva M."/>
            <person name="Pepin K.H."/>
            <person name="Mihindukulasuriya K.A."/>
            <person name="Fulton R."/>
            <person name="Fronick C."/>
            <person name="O'Laughlin M."/>
            <person name="Miner T."/>
            <person name="Herter B."/>
            <person name="Rosa B.A."/>
            <person name="Cordes M."/>
            <person name="Tomlinson C."/>
            <person name="Wollam A."/>
            <person name="Palsikar V.B."/>
            <person name="Mardis E.R."/>
            <person name="Wilson R.K."/>
        </authorList>
    </citation>
    <scope>NUCLEOTIDE SEQUENCE [LARGE SCALE GENOMIC DNA]</scope>
    <source>
        <strain evidence="9">MJR8151</strain>
    </source>
</reference>
<evidence type="ECO:0000313" key="8">
    <source>
        <dbReference type="EMBL" id="KWZ78497.1"/>
    </source>
</evidence>
<feature type="domain" description="Heat-inducible transcription repressor HrcA C-terminal" evidence="6">
    <location>
        <begin position="107"/>
        <end position="325"/>
    </location>
</feature>
<comment type="caution">
    <text evidence="8">The sequence shown here is derived from an EMBL/GenBank/DDBJ whole genome shotgun (WGS) entry which is preliminary data.</text>
</comment>
<dbReference type="OrthoDB" id="9783139at2"/>
<proteinExistence type="inferred from homology"/>
<dbReference type="InterPro" id="IPR036390">
    <property type="entry name" value="WH_DNA-bd_sf"/>
</dbReference>
<evidence type="ECO:0000256" key="2">
    <source>
        <dbReference type="ARBA" id="ARBA00023015"/>
    </source>
</evidence>
<dbReference type="InterPro" id="IPR002571">
    <property type="entry name" value="HrcA"/>
</dbReference>
<dbReference type="STRING" id="33036.HMPREF3200_00700"/>
<comment type="similarity">
    <text evidence="5">Belongs to the HrcA family.</text>
</comment>
<name>A0A133KG23_9FIRM</name>
<evidence type="ECO:0000313" key="9">
    <source>
        <dbReference type="Proteomes" id="UP000070383"/>
    </source>
</evidence>
<evidence type="ECO:0000256" key="1">
    <source>
        <dbReference type="ARBA" id="ARBA00022491"/>
    </source>
</evidence>
<dbReference type="EMBL" id="LRPM01000024">
    <property type="protein sequence ID" value="KWZ78497.1"/>
    <property type="molecule type" value="Genomic_DNA"/>
</dbReference>
<dbReference type="PANTHER" id="PTHR34824">
    <property type="entry name" value="HEAT-INDUCIBLE TRANSCRIPTION REPRESSOR HRCA"/>
    <property type="match status" value="1"/>
</dbReference>
<dbReference type="Gene3D" id="3.30.450.40">
    <property type="match status" value="1"/>
</dbReference>
<protein>
    <recommendedName>
        <fullName evidence="5">Heat-inducible transcription repressor HrcA</fullName>
    </recommendedName>
</protein>
<dbReference type="Gene3D" id="3.30.390.60">
    <property type="entry name" value="Heat-inducible transcription repressor hrca homolog, domain 3"/>
    <property type="match status" value="1"/>
</dbReference>
<dbReference type="Proteomes" id="UP000070383">
    <property type="component" value="Unassembled WGS sequence"/>
</dbReference>
<dbReference type="RefSeq" id="WP_060929208.1">
    <property type="nucleotide sequence ID" value="NZ_CAMXZL010000019.1"/>
</dbReference>
<dbReference type="InterPro" id="IPR029016">
    <property type="entry name" value="GAF-like_dom_sf"/>
</dbReference>
<dbReference type="Pfam" id="PF01628">
    <property type="entry name" value="HrcA"/>
    <property type="match status" value="1"/>
</dbReference>
<dbReference type="GO" id="GO:0045892">
    <property type="term" value="P:negative regulation of DNA-templated transcription"/>
    <property type="evidence" value="ECO:0007669"/>
    <property type="project" value="UniProtKB-UniRule"/>
</dbReference>
<comment type="function">
    <text evidence="5">Negative regulator of class I heat shock genes (grpE-dnaK-dnaJ and groELS operons). Prevents heat-shock induction of these operons.</text>
</comment>
<dbReference type="Gene3D" id="1.10.10.10">
    <property type="entry name" value="Winged helix-like DNA-binding domain superfamily/Winged helix DNA-binding domain"/>
    <property type="match status" value="1"/>
</dbReference>
<evidence type="ECO:0000259" key="7">
    <source>
        <dbReference type="Pfam" id="PF08220"/>
    </source>
</evidence>
<feature type="domain" description="HTH deoR-type" evidence="7">
    <location>
        <begin position="34"/>
        <end position="58"/>
    </location>
</feature>
<dbReference type="PIRSF" id="PIRSF005485">
    <property type="entry name" value="HrcA"/>
    <property type="match status" value="1"/>
</dbReference>
<organism evidence="8 9">
    <name type="scientific">Anaerococcus tetradius</name>
    <dbReference type="NCBI Taxonomy" id="33036"/>
    <lineage>
        <taxon>Bacteria</taxon>
        <taxon>Bacillati</taxon>
        <taxon>Bacillota</taxon>
        <taxon>Tissierellia</taxon>
        <taxon>Tissierellales</taxon>
        <taxon>Peptoniphilaceae</taxon>
        <taxon>Anaerococcus</taxon>
    </lineage>
</organism>
<dbReference type="InterPro" id="IPR021153">
    <property type="entry name" value="HrcA_C"/>
</dbReference>
<evidence type="ECO:0000256" key="5">
    <source>
        <dbReference type="HAMAP-Rule" id="MF_00081"/>
    </source>
</evidence>
<accession>A0A133KG23</accession>
<keyword evidence="9" id="KW-1185">Reference proteome</keyword>
<keyword evidence="2 5" id="KW-0805">Transcription regulation</keyword>
<dbReference type="InterPro" id="IPR023120">
    <property type="entry name" value="WHTH_transcript_rep_HrcA_IDD"/>
</dbReference>
<keyword evidence="1 5" id="KW-0678">Repressor</keyword>
<dbReference type="SUPFAM" id="SSF46785">
    <property type="entry name" value="Winged helix' DNA-binding domain"/>
    <property type="match status" value="1"/>
</dbReference>
<dbReference type="InterPro" id="IPR036388">
    <property type="entry name" value="WH-like_DNA-bd_sf"/>
</dbReference>
<gene>
    <name evidence="5" type="primary">hrcA</name>
    <name evidence="8" type="ORF">HMPREF3200_00700</name>
</gene>
<dbReference type="HAMAP" id="MF_00081">
    <property type="entry name" value="HrcA"/>
    <property type="match status" value="1"/>
</dbReference>
<sequence>MKDRRTQILFSIIDSYIYNGEPVGSKSLADDYSFDVSPATIRNDMSSLEKNGFLKKAHTSSGRLPSDKGYRLFVDYLLENGLIEEAKFNNFANIRQLLDKRYHNASDIIETATKTLAAMTNLTAVSVSFKKEISKIVNVELMRVSENFLLLIAVFDNGSLVNEQILLDYPISDEDLLNLNNILNHELIGHKLTEIDKILADLEKSMLTNYKKLVDIIGQRINNNSKDELNRDVRIEGIGNIFNFKEFDDLNKARDFIKLFDSKDVIKDLLSDIEDKNLVITIGEENPIDLLKESTIITSYFNVDENTVGKIGIVGLTRINYKEVIASIRMISDLLNE</sequence>
<keyword evidence="4 5" id="KW-0804">Transcription</keyword>
<dbReference type="NCBIfam" id="TIGR00331">
    <property type="entry name" value="hrcA"/>
    <property type="match status" value="1"/>
</dbReference>
<dbReference type="AlphaFoldDB" id="A0A133KG23"/>